<name>A0A0A1VT10_MICAE</name>
<dbReference type="AlphaFoldDB" id="A0A0A1VT10"/>
<comment type="caution">
    <text evidence="2">The sequence shown here is derived from an EMBL/GenBank/DDBJ whole genome shotgun (WGS) entry which is preliminary data.</text>
</comment>
<dbReference type="SUPFAM" id="SSF143422">
    <property type="entry name" value="Transposase IS200-like"/>
    <property type="match status" value="1"/>
</dbReference>
<dbReference type="GO" id="GO:0003677">
    <property type="term" value="F:DNA binding"/>
    <property type="evidence" value="ECO:0007669"/>
    <property type="project" value="InterPro"/>
</dbReference>
<dbReference type="Gene3D" id="3.30.70.1290">
    <property type="entry name" value="Transposase IS200-like"/>
    <property type="match status" value="1"/>
</dbReference>
<evidence type="ECO:0000313" key="2">
    <source>
        <dbReference type="EMBL" id="GAL92598.1"/>
    </source>
</evidence>
<feature type="domain" description="Transposase IS200-like" evidence="1">
    <location>
        <begin position="8"/>
        <end position="37"/>
    </location>
</feature>
<dbReference type="InterPro" id="IPR036515">
    <property type="entry name" value="Transposase_17_sf"/>
</dbReference>
<reference evidence="3" key="1">
    <citation type="journal article" date="2015" name="Genome">
        <title>Whole Genome Sequence of the Non-Microcystin-Producing Microcystis aeruginosa Strain NIES-44.</title>
        <authorList>
            <person name="Okano K."/>
            <person name="Miyata N."/>
            <person name="Ozaki Y."/>
        </authorList>
    </citation>
    <scope>NUCLEOTIDE SEQUENCE [LARGE SCALE GENOMIC DNA]</scope>
    <source>
        <strain evidence="3">NIES-44</strain>
    </source>
</reference>
<dbReference type="Proteomes" id="UP000030321">
    <property type="component" value="Unassembled WGS sequence"/>
</dbReference>
<organism evidence="2 3">
    <name type="scientific">Microcystis aeruginosa NIES-44</name>
    <dbReference type="NCBI Taxonomy" id="449439"/>
    <lineage>
        <taxon>Bacteria</taxon>
        <taxon>Bacillati</taxon>
        <taxon>Cyanobacteriota</taxon>
        <taxon>Cyanophyceae</taxon>
        <taxon>Oscillatoriophycideae</taxon>
        <taxon>Chroococcales</taxon>
        <taxon>Microcystaceae</taxon>
        <taxon>Microcystis</taxon>
    </lineage>
</organism>
<dbReference type="EMBL" id="BBPA01000022">
    <property type="protein sequence ID" value="GAL92598.1"/>
    <property type="molecule type" value="Genomic_DNA"/>
</dbReference>
<dbReference type="PROSITE" id="PS51257">
    <property type="entry name" value="PROKAR_LIPOPROTEIN"/>
    <property type="match status" value="1"/>
</dbReference>
<gene>
    <name evidence="2" type="ORF">N44_01156</name>
</gene>
<dbReference type="GO" id="GO:0006313">
    <property type="term" value="P:DNA transposition"/>
    <property type="evidence" value="ECO:0007669"/>
    <property type="project" value="InterPro"/>
</dbReference>
<sequence>MAAKYFHNKPYFWTGGYFVASCGGVTVEQLKKYVENQNSPKVETLLR</sequence>
<accession>A0A0A1VT10</accession>
<dbReference type="Pfam" id="PF01797">
    <property type="entry name" value="Y1_Tnp"/>
    <property type="match status" value="1"/>
</dbReference>
<evidence type="ECO:0000259" key="1">
    <source>
        <dbReference type="Pfam" id="PF01797"/>
    </source>
</evidence>
<evidence type="ECO:0000313" key="3">
    <source>
        <dbReference type="Proteomes" id="UP000030321"/>
    </source>
</evidence>
<dbReference type="InterPro" id="IPR002686">
    <property type="entry name" value="Transposase_17"/>
</dbReference>
<dbReference type="GO" id="GO:0004803">
    <property type="term" value="F:transposase activity"/>
    <property type="evidence" value="ECO:0007669"/>
    <property type="project" value="InterPro"/>
</dbReference>
<protein>
    <submittedName>
        <fullName evidence="2">Transposase</fullName>
    </submittedName>
</protein>
<proteinExistence type="predicted"/>